<feature type="domain" description="2EXR" evidence="2">
    <location>
        <begin position="6"/>
        <end position="97"/>
    </location>
</feature>
<sequence>MACTTFHLFTRLPNELRFMIWENACLEQRRGYRAIHYMTAQTDRCVTPSKHTWDDSNYNKKKSHNSKKKKEPKSKNNSVYLWHAGLWMACSESREVVFQN</sequence>
<proteinExistence type="predicted"/>
<keyword evidence="4" id="KW-1185">Reference proteome</keyword>
<protein>
    <recommendedName>
        <fullName evidence="2">2EXR domain-containing protein</fullName>
    </recommendedName>
</protein>
<dbReference type="EMBL" id="LN649231">
    <property type="protein sequence ID" value="CEI70264.1"/>
    <property type="molecule type" value="Genomic_DNA"/>
</dbReference>
<evidence type="ECO:0000313" key="3">
    <source>
        <dbReference type="EMBL" id="CEI70264.1"/>
    </source>
</evidence>
<dbReference type="Proteomes" id="UP000245910">
    <property type="component" value="Chromosome III"/>
</dbReference>
<dbReference type="GeneID" id="37261979"/>
<evidence type="ECO:0000256" key="1">
    <source>
        <dbReference type="SAM" id="MobiDB-lite"/>
    </source>
</evidence>
<dbReference type="Pfam" id="PF20150">
    <property type="entry name" value="2EXR"/>
    <property type="match status" value="1"/>
</dbReference>
<accession>A0A2L2TH16</accession>
<dbReference type="RefSeq" id="XP_025593978.1">
    <property type="nucleotide sequence ID" value="XM_025725373.1"/>
</dbReference>
<feature type="compositionally biased region" description="Basic residues" evidence="1">
    <location>
        <begin position="59"/>
        <end position="72"/>
    </location>
</feature>
<dbReference type="PANTHER" id="PTHR35910">
    <property type="entry name" value="2EXR DOMAIN-CONTAINING PROTEIN"/>
    <property type="match status" value="1"/>
</dbReference>
<dbReference type="KEGG" id="fvn:FVRRES_10341"/>
<reference evidence="4" key="1">
    <citation type="submission" date="2014-10" db="EMBL/GenBank/DDBJ databases">
        <authorList>
            <person name="King R."/>
        </authorList>
    </citation>
    <scope>NUCLEOTIDE SEQUENCE [LARGE SCALE GENOMIC DNA]</scope>
    <source>
        <strain evidence="4">A3/5</strain>
    </source>
</reference>
<dbReference type="InterPro" id="IPR045518">
    <property type="entry name" value="2EXR"/>
</dbReference>
<dbReference type="PANTHER" id="PTHR35910:SF1">
    <property type="entry name" value="2EXR DOMAIN-CONTAINING PROTEIN"/>
    <property type="match status" value="1"/>
</dbReference>
<organism evidence="3 4">
    <name type="scientific">Fusarium venenatum</name>
    <dbReference type="NCBI Taxonomy" id="56646"/>
    <lineage>
        <taxon>Eukaryota</taxon>
        <taxon>Fungi</taxon>
        <taxon>Dikarya</taxon>
        <taxon>Ascomycota</taxon>
        <taxon>Pezizomycotina</taxon>
        <taxon>Sordariomycetes</taxon>
        <taxon>Hypocreomycetidae</taxon>
        <taxon>Hypocreales</taxon>
        <taxon>Nectriaceae</taxon>
        <taxon>Fusarium</taxon>
    </lineage>
</organism>
<evidence type="ECO:0000313" key="4">
    <source>
        <dbReference type="Proteomes" id="UP000245910"/>
    </source>
</evidence>
<name>A0A2L2TH16_9HYPO</name>
<dbReference type="AlphaFoldDB" id="A0A2L2TH16"/>
<feature type="region of interest" description="Disordered" evidence="1">
    <location>
        <begin position="47"/>
        <end position="76"/>
    </location>
</feature>
<evidence type="ECO:0000259" key="2">
    <source>
        <dbReference type="Pfam" id="PF20150"/>
    </source>
</evidence>